<organism evidence="1 2">
    <name type="scientific">Rhizopogon vesiculosus</name>
    <dbReference type="NCBI Taxonomy" id="180088"/>
    <lineage>
        <taxon>Eukaryota</taxon>
        <taxon>Fungi</taxon>
        <taxon>Dikarya</taxon>
        <taxon>Basidiomycota</taxon>
        <taxon>Agaricomycotina</taxon>
        <taxon>Agaricomycetes</taxon>
        <taxon>Agaricomycetidae</taxon>
        <taxon>Boletales</taxon>
        <taxon>Suillineae</taxon>
        <taxon>Rhizopogonaceae</taxon>
        <taxon>Rhizopogon</taxon>
    </lineage>
</organism>
<name>A0A1J8PE47_9AGAM</name>
<comment type="caution">
    <text evidence="1">The sequence shown here is derived from an EMBL/GenBank/DDBJ whole genome shotgun (WGS) entry which is preliminary data.</text>
</comment>
<dbReference type="EMBL" id="LVVM01006630">
    <property type="protein sequence ID" value="OJA07534.1"/>
    <property type="molecule type" value="Genomic_DNA"/>
</dbReference>
<reference evidence="1 2" key="1">
    <citation type="submission" date="2016-03" db="EMBL/GenBank/DDBJ databases">
        <title>Comparative genomics of the ectomycorrhizal sister species Rhizopogon vinicolor and Rhizopogon vesiculosus (Basidiomycota: Boletales) reveals a divergence of the mating type B locus.</title>
        <authorList>
            <person name="Mujic A.B."/>
            <person name="Kuo A."/>
            <person name="Tritt A."/>
            <person name="Lipzen A."/>
            <person name="Chen C."/>
            <person name="Johnson J."/>
            <person name="Sharma A."/>
            <person name="Barry K."/>
            <person name="Grigoriev I.V."/>
            <person name="Spatafora J.W."/>
        </authorList>
    </citation>
    <scope>NUCLEOTIDE SEQUENCE [LARGE SCALE GENOMIC DNA]</scope>
    <source>
        <strain evidence="1 2">AM-OR11-056</strain>
    </source>
</reference>
<evidence type="ECO:0000313" key="1">
    <source>
        <dbReference type="EMBL" id="OJA07534.1"/>
    </source>
</evidence>
<sequence length="34" mass="3865">MDSWWDTDGIVFKECGMHFENHACSPVKFSADSS</sequence>
<keyword evidence="2" id="KW-1185">Reference proteome</keyword>
<accession>A0A1J8PE47</accession>
<proteinExistence type="predicted"/>
<dbReference type="Proteomes" id="UP000183567">
    <property type="component" value="Unassembled WGS sequence"/>
</dbReference>
<dbReference type="AlphaFoldDB" id="A0A1J8PE47"/>
<protein>
    <submittedName>
        <fullName evidence="1">Uncharacterized protein</fullName>
    </submittedName>
</protein>
<evidence type="ECO:0000313" key="2">
    <source>
        <dbReference type="Proteomes" id="UP000183567"/>
    </source>
</evidence>
<gene>
    <name evidence="1" type="ORF">AZE42_09424</name>
</gene>